<reference evidence="1 2" key="1">
    <citation type="submission" date="2020-04" db="EMBL/GenBank/DDBJ databases">
        <authorList>
            <person name="Depoorter E."/>
        </authorList>
    </citation>
    <scope>NUCLEOTIDE SEQUENCE [LARGE SCALE GENOMIC DNA]</scope>
    <source>
        <strain evidence="1 2">BCC0217</strain>
    </source>
</reference>
<organism evidence="1 2">
    <name type="scientific">Burkholderia aenigmatica</name>
    <dbReference type="NCBI Taxonomy" id="2015348"/>
    <lineage>
        <taxon>Bacteria</taxon>
        <taxon>Pseudomonadati</taxon>
        <taxon>Pseudomonadota</taxon>
        <taxon>Betaproteobacteria</taxon>
        <taxon>Burkholderiales</taxon>
        <taxon>Burkholderiaceae</taxon>
        <taxon>Burkholderia</taxon>
        <taxon>Burkholderia cepacia complex</taxon>
    </lineage>
</organism>
<gene>
    <name evidence="1" type="ORF">BLA3211_05919</name>
</gene>
<dbReference type="EMBL" id="CABWIL020000024">
    <property type="protein sequence ID" value="CAB3970400.1"/>
    <property type="molecule type" value="Genomic_DNA"/>
</dbReference>
<proteinExistence type="predicted"/>
<name>A0A6J5JG45_9BURK</name>
<sequence length="95" mass="10462">MNTILIIAGAVAFFMIAFIGAGNETAQTESASDPLDRCVRCGNYLPCSCDQNDDTSYGHHHHHDRWVDDSMSTSSCEDSYVGHADHHHNDAGHWS</sequence>
<dbReference type="AlphaFoldDB" id="A0A6J5JG45"/>
<evidence type="ECO:0000313" key="1">
    <source>
        <dbReference type="EMBL" id="CAB3970400.1"/>
    </source>
</evidence>
<protein>
    <submittedName>
        <fullName evidence="1">Uncharacterized protein</fullName>
    </submittedName>
</protein>
<evidence type="ECO:0000313" key="2">
    <source>
        <dbReference type="Proteomes" id="UP000494301"/>
    </source>
</evidence>
<dbReference type="Proteomes" id="UP000494301">
    <property type="component" value="Unassembled WGS sequence"/>
</dbReference>
<accession>A0A6J5JG45</accession>